<protein>
    <submittedName>
        <fullName evidence="1">Uncharacterized protein</fullName>
    </submittedName>
</protein>
<evidence type="ECO:0000313" key="1">
    <source>
        <dbReference type="EMBL" id="KIY65659.1"/>
    </source>
</evidence>
<name>A0A0D7B642_9AGAR</name>
<dbReference type="AlphaFoldDB" id="A0A0D7B642"/>
<dbReference type="EMBL" id="KN880582">
    <property type="protein sequence ID" value="KIY65659.1"/>
    <property type="molecule type" value="Genomic_DNA"/>
</dbReference>
<dbReference type="OrthoDB" id="3027322at2759"/>
<dbReference type="Proteomes" id="UP000054007">
    <property type="component" value="Unassembled WGS sequence"/>
</dbReference>
<reference evidence="1 2" key="1">
    <citation type="journal article" date="2015" name="Fungal Genet. Biol.">
        <title>Evolution of novel wood decay mechanisms in Agaricales revealed by the genome sequences of Fistulina hepatica and Cylindrobasidium torrendii.</title>
        <authorList>
            <person name="Floudas D."/>
            <person name="Held B.W."/>
            <person name="Riley R."/>
            <person name="Nagy L.G."/>
            <person name="Koehler G."/>
            <person name="Ransdell A.S."/>
            <person name="Younus H."/>
            <person name="Chow J."/>
            <person name="Chiniquy J."/>
            <person name="Lipzen A."/>
            <person name="Tritt A."/>
            <person name="Sun H."/>
            <person name="Haridas S."/>
            <person name="LaButti K."/>
            <person name="Ohm R.A."/>
            <person name="Kues U."/>
            <person name="Blanchette R.A."/>
            <person name="Grigoriev I.V."/>
            <person name="Minto R.E."/>
            <person name="Hibbett D.S."/>
        </authorList>
    </citation>
    <scope>NUCLEOTIDE SEQUENCE [LARGE SCALE GENOMIC DNA]</scope>
    <source>
        <strain evidence="1 2">FP15055 ss-10</strain>
    </source>
</reference>
<organism evidence="1 2">
    <name type="scientific">Cylindrobasidium torrendii FP15055 ss-10</name>
    <dbReference type="NCBI Taxonomy" id="1314674"/>
    <lineage>
        <taxon>Eukaryota</taxon>
        <taxon>Fungi</taxon>
        <taxon>Dikarya</taxon>
        <taxon>Basidiomycota</taxon>
        <taxon>Agaricomycotina</taxon>
        <taxon>Agaricomycetes</taxon>
        <taxon>Agaricomycetidae</taxon>
        <taxon>Agaricales</taxon>
        <taxon>Marasmiineae</taxon>
        <taxon>Physalacriaceae</taxon>
        <taxon>Cylindrobasidium</taxon>
    </lineage>
</organism>
<gene>
    <name evidence="1" type="ORF">CYLTODRAFT_492162</name>
</gene>
<evidence type="ECO:0000313" key="2">
    <source>
        <dbReference type="Proteomes" id="UP000054007"/>
    </source>
</evidence>
<proteinExistence type="predicted"/>
<keyword evidence="2" id="KW-1185">Reference proteome</keyword>
<accession>A0A0D7B642</accession>
<sequence>MPKLNEREMIAAAEARAKALNLSIRSDRPTGSYVRFRLTAGIVIPHDEILAWDKRTFLDSYPDKEYDERPAWNCMGKINARYRQLTGNWDAMPFTFVDVPFSMGRHDMMFIMDTRRGEWMNKNGRWDVQYVFDPELQFPPMPEKEEELREFLTKQMEFEKLGDYATIYESR</sequence>